<evidence type="ECO:0000313" key="9">
    <source>
        <dbReference type="Proteomes" id="UP001165063"/>
    </source>
</evidence>
<keyword evidence="5" id="KW-0479">Metal-binding</keyword>
<dbReference type="GO" id="GO:0046872">
    <property type="term" value="F:metal ion binding"/>
    <property type="evidence" value="ECO:0007669"/>
    <property type="project" value="UniProtKB-UniRule"/>
</dbReference>
<evidence type="ECO:0000256" key="5">
    <source>
        <dbReference type="PROSITE-ProRule" id="PRU01356"/>
    </source>
</evidence>
<sequence>MATQLSLESWPMHNYVEVSNWGTITELTEQHIGFGVSNLNTPTIPISTTYFNLLYQTLQHFSTSAFKAHYLSSLVTHVLTGLLAASVSLASTTAGSSISTIPTTALPTVTGTCGNTPEVADCLTQCHAAIKAAEGCLTSGSLLFGGKFDETCLCETSKFAGTVLDCLGCTLGLWDTFSVFLDNPLGVCPDLPKTPTSALSCVSSSIASSSSASSSSATSSSSAATSSSATSSSSAATSSSASESSSVPSSSAASSSASSSALCSSFIFCFF</sequence>
<feature type="domain" description="CFEM" evidence="7">
    <location>
        <begin position="93"/>
        <end position="215"/>
    </location>
</feature>
<dbReference type="OrthoDB" id="4092496at2759"/>
<dbReference type="Proteomes" id="UP001165063">
    <property type="component" value="Unassembled WGS sequence"/>
</dbReference>
<protein>
    <submittedName>
        <fullName evidence="8">Unnamed protein product</fullName>
    </submittedName>
</protein>
<evidence type="ECO:0000256" key="4">
    <source>
        <dbReference type="ARBA" id="ARBA00023157"/>
    </source>
</evidence>
<evidence type="ECO:0000256" key="3">
    <source>
        <dbReference type="ARBA" id="ARBA00022729"/>
    </source>
</evidence>
<comment type="subcellular location">
    <subcellularLocation>
        <location evidence="1">Secreted</location>
    </subcellularLocation>
</comment>
<keyword evidence="5" id="KW-0349">Heme</keyword>
<evidence type="ECO:0000256" key="2">
    <source>
        <dbReference type="ARBA" id="ARBA00022525"/>
    </source>
</evidence>
<dbReference type="AlphaFoldDB" id="A0A9W6Z2K7"/>
<evidence type="ECO:0000256" key="6">
    <source>
        <dbReference type="SAM" id="MobiDB-lite"/>
    </source>
</evidence>
<evidence type="ECO:0000313" key="8">
    <source>
        <dbReference type="EMBL" id="GMG48258.1"/>
    </source>
</evidence>
<keyword evidence="9" id="KW-1185">Reference proteome</keyword>
<reference evidence="8" key="1">
    <citation type="submission" date="2023-04" db="EMBL/GenBank/DDBJ databases">
        <title>Ambrosiozyma monospora NBRC 1965.</title>
        <authorList>
            <person name="Ichikawa N."/>
            <person name="Sato H."/>
            <person name="Tonouchi N."/>
        </authorList>
    </citation>
    <scope>NUCLEOTIDE SEQUENCE</scope>
    <source>
        <strain evidence="8">NBRC 1965</strain>
    </source>
</reference>
<comment type="caution">
    <text evidence="5">Lacks conserved residue(s) required for the propagation of feature annotation.</text>
</comment>
<accession>A0A9W6Z2K7</accession>
<organism evidence="8 9">
    <name type="scientific">Ambrosiozyma monospora</name>
    <name type="common">Yeast</name>
    <name type="synonym">Endomycopsis monosporus</name>
    <dbReference type="NCBI Taxonomy" id="43982"/>
    <lineage>
        <taxon>Eukaryota</taxon>
        <taxon>Fungi</taxon>
        <taxon>Dikarya</taxon>
        <taxon>Ascomycota</taxon>
        <taxon>Saccharomycotina</taxon>
        <taxon>Pichiomycetes</taxon>
        <taxon>Pichiales</taxon>
        <taxon>Pichiaceae</taxon>
        <taxon>Ambrosiozyma</taxon>
    </lineage>
</organism>
<keyword evidence="4" id="KW-1015">Disulfide bond</keyword>
<dbReference type="PROSITE" id="PS52012">
    <property type="entry name" value="CFEM"/>
    <property type="match status" value="1"/>
</dbReference>
<dbReference type="EMBL" id="BSXU01004857">
    <property type="protein sequence ID" value="GMG48258.1"/>
    <property type="molecule type" value="Genomic_DNA"/>
</dbReference>
<feature type="binding site" description="axial binding residue" evidence="5">
    <location>
        <position position="149"/>
    </location>
    <ligand>
        <name>heme</name>
        <dbReference type="ChEBI" id="CHEBI:30413"/>
    </ligand>
    <ligandPart>
        <name>Fe</name>
        <dbReference type="ChEBI" id="CHEBI:18248"/>
    </ligandPart>
</feature>
<feature type="region of interest" description="Disordered" evidence="6">
    <location>
        <begin position="208"/>
        <end position="258"/>
    </location>
</feature>
<gene>
    <name evidence="8" type="ORF">Amon01_000701200</name>
</gene>
<dbReference type="InterPro" id="IPR008427">
    <property type="entry name" value="Extracellular_membr_CFEM_dom"/>
</dbReference>
<keyword evidence="5" id="KW-0408">Iron</keyword>
<comment type="caution">
    <text evidence="8">The sequence shown here is derived from an EMBL/GenBank/DDBJ whole genome shotgun (WGS) entry which is preliminary data.</text>
</comment>
<proteinExistence type="predicted"/>
<evidence type="ECO:0000259" key="7">
    <source>
        <dbReference type="PROSITE" id="PS52012"/>
    </source>
</evidence>
<keyword evidence="2" id="KW-0964">Secreted</keyword>
<evidence type="ECO:0000256" key="1">
    <source>
        <dbReference type="ARBA" id="ARBA00004613"/>
    </source>
</evidence>
<keyword evidence="3" id="KW-0732">Signal</keyword>
<dbReference type="GO" id="GO:0005576">
    <property type="term" value="C:extracellular region"/>
    <property type="evidence" value="ECO:0007669"/>
    <property type="project" value="UniProtKB-SubCell"/>
</dbReference>
<name>A0A9W6Z2K7_AMBMO</name>